<comment type="caution">
    <text evidence="3">The sequence shown here is derived from an EMBL/GenBank/DDBJ whole genome shotgun (WGS) entry which is preliminary data.</text>
</comment>
<feature type="region of interest" description="Disordered" evidence="1">
    <location>
        <begin position="85"/>
        <end position="104"/>
    </location>
</feature>
<feature type="region of interest" description="Disordered" evidence="1">
    <location>
        <begin position="1"/>
        <end position="38"/>
    </location>
</feature>
<accession>A0ABU1UHQ1</accession>
<keyword evidence="4" id="KW-1185">Reference proteome</keyword>
<protein>
    <recommendedName>
        <fullName evidence="2">ParB-like C-terminal domain-containing protein</fullName>
    </recommendedName>
</protein>
<name>A0ABU1UHQ1_9MICC</name>
<evidence type="ECO:0000313" key="3">
    <source>
        <dbReference type="EMBL" id="MDR7084726.1"/>
    </source>
</evidence>
<dbReference type="Gene3D" id="6.10.180.30">
    <property type="match status" value="1"/>
</dbReference>
<evidence type="ECO:0000256" key="1">
    <source>
        <dbReference type="SAM" id="MobiDB-lite"/>
    </source>
</evidence>
<dbReference type="Pfam" id="PF18064">
    <property type="entry name" value="CB_ParB_C"/>
    <property type="match status" value="1"/>
</dbReference>
<reference evidence="3 4" key="1">
    <citation type="submission" date="2023-07" db="EMBL/GenBank/DDBJ databases">
        <title>Sorghum-associated microbial communities from plants grown in Nebraska, USA.</title>
        <authorList>
            <person name="Schachtman D."/>
        </authorList>
    </citation>
    <scope>NUCLEOTIDE SEQUENCE [LARGE SCALE GENOMIC DNA]</scope>
    <source>
        <strain evidence="3 4">BE167</strain>
    </source>
</reference>
<feature type="domain" description="ParB-like C-terminal" evidence="2">
    <location>
        <begin position="46"/>
        <end position="86"/>
    </location>
</feature>
<evidence type="ECO:0000259" key="2">
    <source>
        <dbReference type="Pfam" id="PF18064"/>
    </source>
</evidence>
<dbReference type="EMBL" id="JAVDVQ010000029">
    <property type="protein sequence ID" value="MDR7084726.1"/>
    <property type="molecule type" value="Genomic_DNA"/>
</dbReference>
<sequence length="104" mass="11712">MVHTQPVQQAPQYSQAVLRQPAQAAPEPEKKMYRKTSFFQSKESGARMRSAYMATRHLTGSRTLSDFILAAVEREVEALERQYNEGNLFTADPGSVPRGRPLES</sequence>
<feature type="compositionally biased region" description="Polar residues" evidence="1">
    <location>
        <begin position="1"/>
        <end position="17"/>
    </location>
</feature>
<dbReference type="InterPro" id="IPR040851">
    <property type="entry name" value="ParB-like_C"/>
</dbReference>
<proteinExistence type="predicted"/>
<organism evidence="3 4">
    <name type="scientific">Arthrobacter ginsengisoli</name>
    <dbReference type="NCBI Taxonomy" id="1356565"/>
    <lineage>
        <taxon>Bacteria</taxon>
        <taxon>Bacillati</taxon>
        <taxon>Actinomycetota</taxon>
        <taxon>Actinomycetes</taxon>
        <taxon>Micrococcales</taxon>
        <taxon>Micrococcaceae</taxon>
        <taxon>Arthrobacter</taxon>
    </lineage>
</organism>
<dbReference type="Proteomes" id="UP001252243">
    <property type="component" value="Unassembled WGS sequence"/>
</dbReference>
<dbReference type="RefSeq" id="WP_310061580.1">
    <property type="nucleotide sequence ID" value="NZ_JAVDVQ010000029.1"/>
</dbReference>
<gene>
    <name evidence="3" type="ORF">J2X01_004042</name>
</gene>
<evidence type="ECO:0000313" key="4">
    <source>
        <dbReference type="Proteomes" id="UP001252243"/>
    </source>
</evidence>